<evidence type="ECO:0000256" key="1">
    <source>
        <dbReference type="SAM" id="Phobius"/>
    </source>
</evidence>
<organism evidence="2">
    <name type="scientific">marine sediment metagenome</name>
    <dbReference type="NCBI Taxonomy" id="412755"/>
    <lineage>
        <taxon>unclassified sequences</taxon>
        <taxon>metagenomes</taxon>
        <taxon>ecological metagenomes</taxon>
    </lineage>
</organism>
<gene>
    <name evidence="2" type="ORF">LCGC14_1259960</name>
</gene>
<feature type="non-terminal residue" evidence="2">
    <location>
        <position position="43"/>
    </location>
</feature>
<dbReference type="AlphaFoldDB" id="A0A0F9P4E0"/>
<sequence>MVELFEGLSFILVITVILLAFGLSFAIGGNDETSTPLAAVGSI</sequence>
<keyword evidence="1" id="KW-0812">Transmembrane</keyword>
<reference evidence="2" key="1">
    <citation type="journal article" date="2015" name="Nature">
        <title>Complex archaea that bridge the gap between prokaryotes and eukaryotes.</title>
        <authorList>
            <person name="Spang A."/>
            <person name="Saw J.H."/>
            <person name="Jorgensen S.L."/>
            <person name="Zaremba-Niedzwiedzka K."/>
            <person name="Martijn J."/>
            <person name="Lind A.E."/>
            <person name="van Eijk R."/>
            <person name="Schleper C."/>
            <person name="Guy L."/>
            <person name="Ettema T.J."/>
        </authorList>
    </citation>
    <scope>NUCLEOTIDE SEQUENCE</scope>
</reference>
<comment type="caution">
    <text evidence="2">The sequence shown here is derived from an EMBL/GenBank/DDBJ whole genome shotgun (WGS) entry which is preliminary data.</text>
</comment>
<evidence type="ECO:0000313" key="2">
    <source>
        <dbReference type="EMBL" id="KKM88312.1"/>
    </source>
</evidence>
<protein>
    <recommendedName>
        <fullName evidence="3">Phosphate transporter</fullName>
    </recommendedName>
</protein>
<name>A0A0F9P4E0_9ZZZZ</name>
<keyword evidence="1" id="KW-0472">Membrane</keyword>
<accession>A0A0F9P4E0</accession>
<evidence type="ECO:0008006" key="3">
    <source>
        <dbReference type="Google" id="ProtNLM"/>
    </source>
</evidence>
<dbReference type="EMBL" id="LAZR01006974">
    <property type="protein sequence ID" value="KKM88312.1"/>
    <property type="molecule type" value="Genomic_DNA"/>
</dbReference>
<proteinExistence type="predicted"/>
<keyword evidence="1" id="KW-1133">Transmembrane helix</keyword>
<feature type="transmembrane region" description="Helical" evidence="1">
    <location>
        <begin position="7"/>
        <end position="27"/>
    </location>
</feature>